<name>A0AA41R2J4_9BACT</name>
<dbReference type="SMART" id="SM00345">
    <property type="entry name" value="HTH_GNTR"/>
    <property type="match status" value="1"/>
</dbReference>
<dbReference type="GO" id="GO:0003677">
    <property type="term" value="F:DNA binding"/>
    <property type="evidence" value="ECO:0007669"/>
    <property type="project" value="UniProtKB-KW"/>
</dbReference>
<protein>
    <submittedName>
        <fullName evidence="6">FadR family transcriptional regulator</fullName>
    </submittedName>
</protein>
<dbReference type="Gene3D" id="1.10.10.10">
    <property type="entry name" value="Winged helix-like DNA-binding domain superfamily/Winged helix DNA-binding domain"/>
    <property type="match status" value="1"/>
</dbReference>
<dbReference type="GO" id="GO:0003700">
    <property type="term" value="F:DNA-binding transcription factor activity"/>
    <property type="evidence" value="ECO:0007669"/>
    <property type="project" value="InterPro"/>
</dbReference>
<evidence type="ECO:0000256" key="3">
    <source>
        <dbReference type="ARBA" id="ARBA00023163"/>
    </source>
</evidence>
<organism evidence="6 7">
    <name type="scientific">Desulfatitalea alkaliphila</name>
    <dbReference type="NCBI Taxonomy" id="2929485"/>
    <lineage>
        <taxon>Bacteria</taxon>
        <taxon>Pseudomonadati</taxon>
        <taxon>Thermodesulfobacteriota</taxon>
        <taxon>Desulfobacteria</taxon>
        <taxon>Desulfobacterales</taxon>
        <taxon>Desulfosarcinaceae</taxon>
        <taxon>Desulfatitalea</taxon>
    </lineage>
</organism>
<dbReference type="PRINTS" id="PR00035">
    <property type="entry name" value="HTHGNTR"/>
</dbReference>
<dbReference type="InterPro" id="IPR008920">
    <property type="entry name" value="TF_FadR/GntR_C"/>
</dbReference>
<comment type="caution">
    <text evidence="6">The sequence shown here is derived from an EMBL/GenBank/DDBJ whole genome shotgun (WGS) entry which is preliminary data.</text>
</comment>
<keyword evidence="7" id="KW-1185">Reference proteome</keyword>
<evidence type="ECO:0000256" key="1">
    <source>
        <dbReference type="ARBA" id="ARBA00023015"/>
    </source>
</evidence>
<evidence type="ECO:0000313" key="7">
    <source>
        <dbReference type="Proteomes" id="UP001165427"/>
    </source>
</evidence>
<dbReference type="InterPro" id="IPR000524">
    <property type="entry name" value="Tscrpt_reg_HTH_GntR"/>
</dbReference>
<dbReference type="Gene3D" id="1.20.120.530">
    <property type="entry name" value="GntR ligand-binding domain-like"/>
    <property type="match status" value="1"/>
</dbReference>
<evidence type="ECO:0000256" key="2">
    <source>
        <dbReference type="ARBA" id="ARBA00023125"/>
    </source>
</evidence>
<dbReference type="SUPFAM" id="SSF46785">
    <property type="entry name" value="Winged helix' DNA-binding domain"/>
    <property type="match status" value="1"/>
</dbReference>
<dbReference type="Pfam" id="PF00392">
    <property type="entry name" value="GntR"/>
    <property type="match status" value="1"/>
</dbReference>
<dbReference type="InterPro" id="IPR011711">
    <property type="entry name" value="GntR_C"/>
</dbReference>
<dbReference type="Pfam" id="PF07729">
    <property type="entry name" value="FCD"/>
    <property type="match status" value="1"/>
</dbReference>
<feature type="domain" description="HTH gntR-type" evidence="5">
    <location>
        <begin position="8"/>
        <end position="78"/>
    </location>
</feature>
<reference evidence="6" key="1">
    <citation type="submission" date="2022-04" db="EMBL/GenBank/DDBJ databases">
        <title>Desulfatitalea alkaliphila sp. nov., a novel anaerobic sulfate-reducing bacterium isolated from terrestrial mud volcano, Taman Peninsula, Russia.</title>
        <authorList>
            <person name="Khomyakova M.A."/>
            <person name="Merkel A.Y."/>
            <person name="Slobodkin A.I."/>
        </authorList>
    </citation>
    <scope>NUCLEOTIDE SEQUENCE</scope>
    <source>
        <strain evidence="6">M08but</strain>
    </source>
</reference>
<keyword evidence="3" id="KW-0804">Transcription</keyword>
<dbReference type="EMBL" id="JALJRB010000002">
    <property type="protein sequence ID" value="MCJ8499601.1"/>
    <property type="molecule type" value="Genomic_DNA"/>
</dbReference>
<evidence type="ECO:0000259" key="5">
    <source>
        <dbReference type="PROSITE" id="PS50949"/>
    </source>
</evidence>
<dbReference type="AlphaFoldDB" id="A0AA41R2J4"/>
<dbReference type="RefSeq" id="WP_246902989.1">
    <property type="nucleotide sequence ID" value="NZ_JALJRB010000002.1"/>
</dbReference>
<dbReference type="PANTHER" id="PTHR43537:SF5">
    <property type="entry name" value="UXU OPERON TRANSCRIPTIONAL REGULATOR"/>
    <property type="match status" value="1"/>
</dbReference>
<evidence type="ECO:0000256" key="4">
    <source>
        <dbReference type="SAM" id="MobiDB-lite"/>
    </source>
</evidence>
<dbReference type="SMART" id="SM00895">
    <property type="entry name" value="FCD"/>
    <property type="match status" value="1"/>
</dbReference>
<dbReference type="InterPro" id="IPR036388">
    <property type="entry name" value="WH-like_DNA-bd_sf"/>
</dbReference>
<dbReference type="SUPFAM" id="SSF48008">
    <property type="entry name" value="GntR ligand-binding domain-like"/>
    <property type="match status" value="1"/>
</dbReference>
<accession>A0AA41R2J4</accession>
<dbReference type="InterPro" id="IPR036390">
    <property type="entry name" value="WH_DNA-bd_sf"/>
</dbReference>
<gene>
    <name evidence="6" type="ORF">MRX98_03370</name>
</gene>
<dbReference type="PANTHER" id="PTHR43537">
    <property type="entry name" value="TRANSCRIPTIONAL REGULATOR, GNTR FAMILY"/>
    <property type="match status" value="1"/>
</dbReference>
<evidence type="ECO:0000313" key="6">
    <source>
        <dbReference type="EMBL" id="MCJ8499601.1"/>
    </source>
</evidence>
<sequence>MFKSAKTHRLSHNIVKQIRNAILAGDLKPGDRLPSEKELAISFNVSKASLREAIRSLEALGLVEVLQGVSGGVFIREVDLETARNSLFNYIFFQNPAIHEFTQLRLLIEPQMAALAAIHSTDEDLAFFNENLEQTSRELDSGEFYYKLDSEFHHRIATISNNRLIIFVIDSLKNAIVNLKLQLELDSRFSISVFDSHQRIVDAFRKKDAETALEEMRNHIISVDKELVAYCDADSPFISVSDPVDDEKESSPEKDTAAVR</sequence>
<proteinExistence type="predicted"/>
<feature type="compositionally biased region" description="Basic and acidic residues" evidence="4">
    <location>
        <begin position="249"/>
        <end position="260"/>
    </location>
</feature>
<keyword evidence="2" id="KW-0238">DNA-binding</keyword>
<dbReference type="PROSITE" id="PS50949">
    <property type="entry name" value="HTH_GNTR"/>
    <property type="match status" value="1"/>
</dbReference>
<keyword evidence="1" id="KW-0805">Transcription regulation</keyword>
<feature type="region of interest" description="Disordered" evidence="4">
    <location>
        <begin position="239"/>
        <end position="260"/>
    </location>
</feature>
<dbReference type="Proteomes" id="UP001165427">
    <property type="component" value="Unassembled WGS sequence"/>
</dbReference>
<dbReference type="CDD" id="cd07377">
    <property type="entry name" value="WHTH_GntR"/>
    <property type="match status" value="1"/>
</dbReference>